<dbReference type="AlphaFoldDB" id="A0A2K3US37"/>
<dbReference type="InterPro" id="IPR025296">
    <property type="entry name" value="DUF4158"/>
</dbReference>
<feature type="domain" description="DUF4158" evidence="1">
    <location>
        <begin position="18"/>
        <end position="165"/>
    </location>
</feature>
<proteinExistence type="predicted"/>
<accession>A0A2K3US37</accession>
<gene>
    <name evidence="2" type="ORF">CVO96_19735</name>
</gene>
<evidence type="ECO:0000313" key="3">
    <source>
        <dbReference type="Proteomes" id="UP000236379"/>
    </source>
</evidence>
<keyword evidence="3" id="KW-1185">Reference proteome</keyword>
<reference evidence="2 3" key="1">
    <citation type="submission" date="2018-01" db="EMBL/GenBank/DDBJ databases">
        <title>Deinococcus koreensis sp. nov., a radiation-resistant bacterium isolated from river water.</title>
        <authorList>
            <person name="Choi A."/>
        </authorList>
    </citation>
    <scope>NUCLEOTIDE SEQUENCE [LARGE SCALE GENOMIC DNA]</scope>
    <source>
        <strain evidence="2 3">SJW1-2</strain>
    </source>
</reference>
<dbReference type="EMBL" id="PPPD01000004">
    <property type="protein sequence ID" value="PNY79359.1"/>
    <property type="molecule type" value="Genomic_DNA"/>
</dbReference>
<evidence type="ECO:0000313" key="2">
    <source>
        <dbReference type="EMBL" id="PNY79359.1"/>
    </source>
</evidence>
<dbReference type="Pfam" id="PF13700">
    <property type="entry name" value="DUF4158"/>
    <property type="match status" value="1"/>
</dbReference>
<sequence length="191" mass="21277">MPAPSPGFFSAERRVIRTWTPEELAHHFTLSAGERVFLGHKGAAATLHLAALLKTFQVGGEFLDRPQAVPAAVIDVLSQQLGLSPALWAEVDWSTRTARRYRDEVAHFCGFRAFRAPDGAALIAHLTPLVADLNPDSESLRQRGRDFLRGQRLVPPTAQRFSRCLRAAVGAQEEHWMQSIQRRLSPQPVRP</sequence>
<evidence type="ECO:0000259" key="1">
    <source>
        <dbReference type="Pfam" id="PF13700"/>
    </source>
</evidence>
<dbReference type="OrthoDB" id="51846at2"/>
<protein>
    <recommendedName>
        <fullName evidence="1">DUF4158 domain-containing protein</fullName>
    </recommendedName>
</protein>
<comment type="caution">
    <text evidence="2">The sequence shown here is derived from an EMBL/GenBank/DDBJ whole genome shotgun (WGS) entry which is preliminary data.</text>
</comment>
<organism evidence="2 3">
    <name type="scientific">Deinococcus koreensis</name>
    <dbReference type="NCBI Taxonomy" id="2054903"/>
    <lineage>
        <taxon>Bacteria</taxon>
        <taxon>Thermotogati</taxon>
        <taxon>Deinococcota</taxon>
        <taxon>Deinococci</taxon>
        <taxon>Deinococcales</taxon>
        <taxon>Deinococcaceae</taxon>
        <taxon>Deinococcus</taxon>
    </lineage>
</organism>
<dbReference type="Proteomes" id="UP000236379">
    <property type="component" value="Unassembled WGS sequence"/>
</dbReference>
<name>A0A2K3US37_9DEIO</name>